<keyword evidence="3" id="KW-1185">Reference proteome</keyword>
<dbReference type="EMBL" id="UYRT01002669">
    <property type="protein sequence ID" value="VDK31312.1"/>
    <property type="molecule type" value="Genomic_DNA"/>
</dbReference>
<sequence length="60" mass="7020">MEQFEETISRDKSGHYSTSYLSMLREQAQRNHHGSRSMVNRQPREAELVLIAEDSTPLDR</sequence>
<evidence type="ECO:0000256" key="1">
    <source>
        <dbReference type="SAM" id="MobiDB-lite"/>
    </source>
</evidence>
<protein>
    <submittedName>
        <fullName evidence="2 4">Uncharacterized protein</fullName>
    </submittedName>
</protein>
<name>A0A183CZQ8_9BILA</name>
<feature type="region of interest" description="Disordered" evidence="1">
    <location>
        <begin position="25"/>
        <end position="60"/>
    </location>
</feature>
<accession>A0A183CZQ8</accession>
<evidence type="ECO:0000313" key="4">
    <source>
        <dbReference type="WBParaSite" id="GPUH_0000195401-mRNA-1"/>
    </source>
</evidence>
<dbReference type="AlphaFoldDB" id="A0A183CZQ8"/>
<reference evidence="2 3" key="2">
    <citation type="submission" date="2018-11" db="EMBL/GenBank/DDBJ databases">
        <authorList>
            <consortium name="Pathogen Informatics"/>
        </authorList>
    </citation>
    <scope>NUCLEOTIDE SEQUENCE [LARGE SCALE GENOMIC DNA]</scope>
</reference>
<dbReference type="Proteomes" id="UP000271098">
    <property type="component" value="Unassembled WGS sequence"/>
</dbReference>
<dbReference type="WBParaSite" id="GPUH_0000195401-mRNA-1">
    <property type="protein sequence ID" value="GPUH_0000195401-mRNA-1"/>
    <property type="gene ID" value="GPUH_0000195401"/>
</dbReference>
<evidence type="ECO:0000313" key="3">
    <source>
        <dbReference type="Proteomes" id="UP000271098"/>
    </source>
</evidence>
<evidence type="ECO:0000313" key="2">
    <source>
        <dbReference type="EMBL" id="VDK31312.1"/>
    </source>
</evidence>
<gene>
    <name evidence="2" type="ORF">GPUH_LOCUS1949</name>
</gene>
<proteinExistence type="predicted"/>
<reference evidence="4" key="1">
    <citation type="submission" date="2016-06" db="UniProtKB">
        <authorList>
            <consortium name="WormBaseParasite"/>
        </authorList>
    </citation>
    <scope>IDENTIFICATION</scope>
</reference>
<organism evidence="4">
    <name type="scientific">Gongylonema pulchrum</name>
    <dbReference type="NCBI Taxonomy" id="637853"/>
    <lineage>
        <taxon>Eukaryota</taxon>
        <taxon>Metazoa</taxon>
        <taxon>Ecdysozoa</taxon>
        <taxon>Nematoda</taxon>
        <taxon>Chromadorea</taxon>
        <taxon>Rhabditida</taxon>
        <taxon>Spirurina</taxon>
        <taxon>Spiruromorpha</taxon>
        <taxon>Spiruroidea</taxon>
        <taxon>Gongylonematidae</taxon>
        <taxon>Gongylonema</taxon>
    </lineage>
</organism>